<dbReference type="Pfam" id="PF17963">
    <property type="entry name" value="Big_9"/>
    <property type="match status" value="1"/>
</dbReference>
<dbReference type="SUPFAM" id="SSF69318">
    <property type="entry name" value="Integrin alpha N-terminal domain"/>
    <property type="match status" value="1"/>
</dbReference>
<dbReference type="EMBL" id="JBHSPR010000060">
    <property type="protein sequence ID" value="MFC6022309.1"/>
    <property type="molecule type" value="Genomic_DNA"/>
</dbReference>
<sequence length="371" mass="39220">MRGRRIAAVTMAVTITTAGWVGSGMSSAIAGGPGEPIIADVNGDGRADRVVLDFVIVGTSTACRTVVSLGVVGGGLGPAQPYTYLSLPRDEPNCADMGVGLNLDADPAAELAVGWFAGPPTTVPYTLLVLDNFRVTRGFHTIFQPSFMGTADFDGDRRLDMYEWTDQGAGFASYLATGTGLLVPGPVKHCSGPLTNRLADFNRNGATDVVIAYIEGCAAYFSGVVVVLDDGRQVHLRTDVEGLASWTVEVADANRDGVPDVITYNQLTNAIDTFIGVGNGTFVLSPLAVRDYPTVSGSRATGIVVLANDFASDRARVTIWTPPRHGTVKVTTNRTIIYTPNRVHGKTDTFVYRLTQDGKTSNASVSIKIIG</sequence>
<dbReference type="RefSeq" id="WP_377431765.1">
    <property type="nucleotide sequence ID" value="NZ_JBHSPR010000060.1"/>
</dbReference>
<dbReference type="Proteomes" id="UP001596203">
    <property type="component" value="Unassembled WGS sequence"/>
</dbReference>
<organism evidence="1 2">
    <name type="scientific">Plantactinospora solaniradicis</name>
    <dbReference type="NCBI Taxonomy" id="1723736"/>
    <lineage>
        <taxon>Bacteria</taxon>
        <taxon>Bacillati</taxon>
        <taxon>Actinomycetota</taxon>
        <taxon>Actinomycetes</taxon>
        <taxon>Micromonosporales</taxon>
        <taxon>Micromonosporaceae</taxon>
        <taxon>Plantactinospora</taxon>
    </lineage>
</organism>
<comment type="caution">
    <text evidence="1">The sequence shown here is derived from an EMBL/GenBank/DDBJ whole genome shotgun (WGS) entry which is preliminary data.</text>
</comment>
<dbReference type="InterPro" id="IPR028994">
    <property type="entry name" value="Integrin_alpha_N"/>
</dbReference>
<proteinExistence type="predicted"/>
<dbReference type="PANTHER" id="PTHR45460:SF2">
    <property type="entry name" value="ALPHA 1,3 GLUCANASE, GH71 FAMILY (EUROFUNG)"/>
    <property type="match status" value="1"/>
</dbReference>
<protein>
    <submittedName>
        <fullName evidence="1">Ig-like domain-containing protein</fullName>
    </submittedName>
</protein>
<evidence type="ECO:0000313" key="1">
    <source>
        <dbReference type="EMBL" id="MFC6022309.1"/>
    </source>
</evidence>
<accession>A0ABW1KNA0</accession>
<evidence type="ECO:0000313" key="2">
    <source>
        <dbReference type="Proteomes" id="UP001596203"/>
    </source>
</evidence>
<name>A0ABW1KNA0_9ACTN</name>
<gene>
    <name evidence="1" type="ORF">ACFP2T_39895</name>
</gene>
<dbReference type="PANTHER" id="PTHR45460">
    <property type="entry name" value="SIMILAR TO CYSTEINE PROTEINASE"/>
    <property type="match status" value="1"/>
</dbReference>
<reference evidence="2" key="1">
    <citation type="journal article" date="2019" name="Int. J. Syst. Evol. Microbiol.">
        <title>The Global Catalogue of Microorganisms (GCM) 10K type strain sequencing project: providing services to taxonomists for standard genome sequencing and annotation.</title>
        <authorList>
            <consortium name="The Broad Institute Genomics Platform"/>
            <consortium name="The Broad Institute Genome Sequencing Center for Infectious Disease"/>
            <person name="Wu L."/>
            <person name="Ma J."/>
        </authorList>
    </citation>
    <scope>NUCLEOTIDE SEQUENCE [LARGE SCALE GENOMIC DNA]</scope>
    <source>
        <strain evidence="2">ZS-35-S2</strain>
    </source>
</reference>
<dbReference type="Gene3D" id="2.60.40.3440">
    <property type="match status" value="1"/>
</dbReference>
<keyword evidence="2" id="KW-1185">Reference proteome</keyword>